<dbReference type="InterPro" id="IPR000794">
    <property type="entry name" value="Beta-ketoacyl_synthase"/>
</dbReference>
<sequence length="390" mass="39845">MAGTGLSIDLMTITGIGAVTGYGWGRETFWEGVMSGKSAARFEPGYGLDPATGGWAALVPEGGDPAHGTRYGQAVLAAVGEAFADARARGWEPGSRVGLVHAAVLGDVRHWRDFSGPGGAEFRGRDFLRLLPSTPASVVTQAFGFTGPVIGVSAACSSANVAILQAKLWFAADLVDDVVCVASDLSATPELVRQFAKLGAAVVDVESLQGCRPFQEGSRGFSVGEAAVGFVLSRGSGRPYATVLGGAMNSEAHHVVSVEPSHERIIDCARRALADAGVGAAEIDFFNAHGTGTAQCDRAERDLLTRVFADRPAVYSMKPLAGHCQSASGAVELAAAALGYERGVIAAPPAVAPAHPRLLNGPSPAGPGLTAKLSLGMGGNNSMVILGPAA</sequence>
<dbReference type="EMBL" id="BMMH01000028">
    <property type="protein sequence ID" value="GGL41544.1"/>
    <property type="molecule type" value="Genomic_DNA"/>
</dbReference>
<dbReference type="Proteomes" id="UP000638263">
    <property type="component" value="Unassembled WGS sequence"/>
</dbReference>
<dbReference type="SMART" id="SM00825">
    <property type="entry name" value="PKS_KS"/>
    <property type="match status" value="1"/>
</dbReference>
<comment type="similarity">
    <text evidence="2 4">Belongs to the thiolase-like superfamily. Beta-ketoacyl-ACP synthases family.</text>
</comment>
<proteinExistence type="inferred from homology"/>
<comment type="caution">
    <text evidence="6">The sequence shown here is derived from an EMBL/GenBank/DDBJ whole genome shotgun (WGS) entry which is preliminary data.</text>
</comment>
<dbReference type="InterPro" id="IPR018201">
    <property type="entry name" value="Ketoacyl_synth_AS"/>
</dbReference>
<dbReference type="GO" id="GO:0004315">
    <property type="term" value="F:3-oxoacyl-[acyl-carrier-protein] synthase activity"/>
    <property type="evidence" value="ECO:0007669"/>
    <property type="project" value="InterPro"/>
</dbReference>
<evidence type="ECO:0000256" key="4">
    <source>
        <dbReference type="RuleBase" id="RU003694"/>
    </source>
</evidence>
<gene>
    <name evidence="6" type="ORF">GCM10011588_65310</name>
</gene>
<name>A0A917RW22_9NOCA</name>
<dbReference type="InterPro" id="IPR020841">
    <property type="entry name" value="PKS_Beta-ketoAc_synthase_dom"/>
</dbReference>
<dbReference type="PROSITE" id="PS52004">
    <property type="entry name" value="KS3_2"/>
    <property type="match status" value="1"/>
</dbReference>
<dbReference type="InterPro" id="IPR014030">
    <property type="entry name" value="Ketoacyl_synth_N"/>
</dbReference>
<evidence type="ECO:0000256" key="1">
    <source>
        <dbReference type="ARBA" id="ARBA00004796"/>
    </source>
</evidence>
<dbReference type="InterPro" id="IPR014031">
    <property type="entry name" value="Ketoacyl_synth_C"/>
</dbReference>
<dbReference type="Gene3D" id="3.40.47.10">
    <property type="match status" value="2"/>
</dbReference>
<dbReference type="AlphaFoldDB" id="A0A917RW22"/>
<dbReference type="SUPFAM" id="SSF53901">
    <property type="entry name" value="Thiolase-like"/>
    <property type="match status" value="1"/>
</dbReference>
<accession>A0A917RW22</accession>
<protein>
    <submittedName>
        <fullName evidence="6">Beta-ACP synthase</fullName>
    </submittedName>
</protein>
<dbReference type="PANTHER" id="PTHR11712:SF347">
    <property type="entry name" value="BETA KETOACYL-ACYL CARRIER PROTEIN SYNTHASE"/>
    <property type="match status" value="1"/>
</dbReference>
<evidence type="ECO:0000313" key="6">
    <source>
        <dbReference type="EMBL" id="GGL41544.1"/>
    </source>
</evidence>
<evidence type="ECO:0000256" key="2">
    <source>
        <dbReference type="ARBA" id="ARBA00008467"/>
    </source>
</evidence>
<evidence type="ECO:0000313" key="7">
    <source>
        <dbReference type="Proteomes" id="UP000638263"/>
    </source>
</evidence>
<comment type="pathway">
    <text evidence="1">Lipid metabolism; mycolic acid biosynthesis.</text>
</comment>
<evidence type="ECO:0000259" key="5">
    <source>
        <dbReference type="PROSITE" id="PS52004"/>
    </source>
</evidence>
<dbReference type="PANTHER" id="PTHR11712">
    <property type="entry name" value="POLYKETIDE SYNTHASE-RELATED"/>
    <property type="match status" value="1"/>
</dbReference>
<feature type="domain" description="Ketosynthase family 3 (KS3)" evidence="5">
    <location>
        <begin position="8"/>
        <end position="388"/>
    </location>
</feature>
<dbReference type="Pfam" id="PF00109">
    <property type="entry name" value="ketoacyl-synt"/>
    <property type="match status" value="1"/>
</dbReference>
<dbReference type="GO" id="GO:0006633">
    <property type="term" value="P:fatty acid biosynthetic process"/>
    <property type="evidence" value="ECO:0007669"/>
    <property type="project" value="InterPro"/>
</dbReference>
<reference evidence="6" key="2">
    <citation type="submission" date="2020-09" db="EMBL/GenBank/DDBJ databases">
        <authorList>
            <person name="Sun Q."/>
            <person name="Zhou Y."/>
        </authorList>
    </citation>
    <scope>NUCLEOTIDE SEQUENCE</scope>
    <source>
        <strain evidence="6">CGMCC 4.3508</strain>
    </source>
</reference>
<evidence type="ECO:0000256" key="3">
    <source>
        <dbReference type="ARBA" id="ARBA00022679"/>
    </source>
</evidence>
<keyword evidence="3 4" id="KW-0808">Transferase</keyword>
<dbReference type="Pfam" id="PF02801">
    <property type="entry name" value="Ketoacyl-synt_C"/>
    <property type="match status" value="1"/>
</dbReference>
<reference evidence="6" key="1">
    <citation type="journal article" date="2014" name="Int. J. Syst. Evol. Microbiol.">
        <title>Complete genome sequence of Corynebacterium casei LMG S-19264T (=DSM 44701T), isolated from a smear-ripened cheese.</title>
        <authorList>
            <consortium name="US DOE Joint Genome Institute (JGI-PGF)"/>
            <person name="Walter F."/>
            <person name="Albersmeier A."/>
            <person name="Kalinowski J."/>
            <person name="Ruckert C."/>
        </authorList>
    </citation>
    <scope>NUCLEOTIDE SEQUENCE</scope>
    <source>
        <strain evidence="6">CGMCC 4.3508</strain>
    </source>
</reference>
<organism evidence="6 7">
    <name type="scientific">Nocardia jinanensis</name>
    <dbReference type="NCBI Taxonomy" id="382504"/>
    <lineage>
        <taxon>Bacteria</taxon>
        <taxon>Bacillati</taxon>
        <taxon>Actinomycetota</taxon>
        <taxon>Actinomycetes</taxon>
        <taxon>Mycobacteriales</taxon>
        <taxon>Nocardiaceae</taxon>
        <taxon>Nocardia</taxon>
    </lineage>
</organism>
<keyword evidence="7" id="KW-1185">Reference proteome</keyword>
<dbReference type="PROSITE" id="PS00606">
    <property type="entry name" value="KS3_1"/>
    <property type="match status" value="1"/>
</dbReference>
<dbReference type="InterPro" id="IPR016039">
    <property type="entry name" value="Thiolase-like"/>
</dbReference>